<keyword evidence="3" id="KW-0813">Transport</keyword>
<feature type="transmembrane region" description="Helical" evidence="8">
    <location>
        <begin position="299"/>
        <end position="317"/>
    </location>
</feature>
<feature type="transmembrane region" description="Helical" evidence="8">
    <location>
        <begin position="215"/>
        <end position="240"/>
    </location>
</feature>
<dbReference type="Pfam" id="PF03845">
    <property type="entry name" value="Spore_permease"/>
    <property type="match status" value="1"/>
</dbReference>
<keyword evidence="7 8" id="KW-0472">Membrane</keyword>
<feature type="transmembrane region" description="Helical" evidence="8">
    <location>
        <begin position="12"/>
        <end position="32"/>
    </location>
</feature>
<evidence type="ECO:0000256" key="3">
    <source>
        <dbReference type="ARBA" id="ARBA00022448"/>
    </source>
</evidence>
<evidence type="ECO:0000256" key="8">
    <source>
        <dbReference type="SAM" id="Phobius"/>
    </source>
</evidence>
<accession>A0ABW0LNV6</accession>
<feature type="transmembrane region" description="Helical" evidence="8">
    <location>
        <begin position="182"/>
        <end position="203"/>
    </location>
</feature>
<feature type="transmembrane region" description="Helical" evidence="8">
    <location>
        <begin position="329"/>
        <end position="349"/>
    </location>
</feature>
<dbReference type="EMBL" id="JBHSMC010000021">
    <property type="protein sequence ID" value="MFC5466201.1"/>
    <property type="molecule type" value="Genomic_DNA"/>
</dbReference>
<evidence type="ECO:0000256" key="7">
    <source>
        <dbReference type="ARBA" id="ARBA00023136"/>
    </source>
</evidence>
<proteinExistence type="inferred from homology"/>
<comment type="subcellular location">
    <subcellularLocation>
        <location evidence="1">Membrane</location>
        <topology evidence="1">Multi-pass membrane protein</topology>
    </subcellularLocation>
</comment>
<comment type="caution">
    <text evidence="9">The sequence shown here is derived from an EMBL/GenBank/DDBJ whole genome shotgun (WGS) entry which is preliminary data.</text>
</comment>
<organism evidence="9 10">
    <name type="scientific">Lederbergia graminis</name>
    <dbReference type="NCBI Taxonomy" id="735518"/>
    <lineage>
        <taxon>Bacteria</taxon>
        <taxon>Bacillati</taxon>
        <taxon>Bacillota</taxon>
        <taxon>Bacilli</taxon>
        <taxon>Bacillales</taxon>
        <taxon>Bacillaceae</taxon>
        <taxon>Lederbergia</taxon>
    </lineage>
</organism>
<evidence type="ECO:0000256" key="6">
    <source>
        <dbReference type="ARBA" id="ARBA00022989"/>
    </source>
</evidence>
<comment type="similarity">
    <text evidence="2">Belongs to the amino acid-polyamine-organocation (APC) superfamily. Spore germination protein (SGP) (TC 2.A.3.9) family.</text>
</comment>
<feature type="transmembrane region" description="Helical" evidence="8">
    <location>
        <begin position="79"/>
        <end position="99"/>
    </location>
</feature>
<feature type="transmembrane region" description="Helical" evidence="8">
    <location>
        <begin position="38"/>
        <end position="59"/>
    </location>
</feature>
<evidence type="ECO:0000313" key="9">
    <source>
        <dbReference type="EMBL" id="MFC5466201.1"/>
    </source>
</evidence>
<evidence type="ECO:0000256" key="1">
    <source>
        <dbReference type="ARBA" id="ARBA00004141"/>
    </source>
</evidence>
<sequence length="360" mass="41175">MTNQISISQFCIIIVLTTGIKNLVQIVPLILASAGRDAWISVIVGYLLILPFLFIWTFANKKLVGISIFDWIEMNYSKVFRQIVVLLFVAFLLVEGFTTVMETTSWTNNTYLIHTPKLVVALAVLGSSLYISYGKLKVVAICGGVLIPFVIVLQIFVAIGTIKDSNYLLLLPILIENRWLDVFQGALFVFASMAEIIILLMMLQHQIIKKVTFKHLFFLSFVIFIVTIVPVIDTIAIFGAEEALRIKYPVFLIWRILGIGEYFNHLDFLSIYQWLAGTFIRLALILYLITNAFNMKKPLIIQMLICIFYLFLIIAPISDMQIFSFLQHYYYLSYSIFAVAVTILLFLLIKLKNRMSASDR</sequence>
<evidence type="ECO:0000256" key="4">
    <source>
        <dbReference type="ARBA" id="ARBA00022544"/>
    </source>
</evidence>
<gene>
    <name evidence="9" type="ORF">ACFPM4_15825</name>
</gene>
<feature type="transmembrane region" description="Helical" evidence="8">
    <location>
        <begin position="138"/>
        <end position="162"/>
    </location>
</feature>
<keyword evidence="10" id="KW-1185">Reference proteome</keyword>
<reference evidence="10" key="1">
    <citation type="journal article" date="2019" name="Int. J. Syst. Evol. Microbiol.">
        <title>The Global Catalogue of Microorganisms (GCM) 10K type strain sequencing project: providing services to taxonomists for standard genome sequencing and annotation.</title>
        <authorList>
            <consortium name="The Broad Institute Genomics Platform"/>
            <consortium name="The Broad Institute Genome Sequencing Center for Infectious Disease"/>
            <person name="Wu L."/>
            <person name="Ma J."/>
        </authorList>
    </citation>
    <scope>NUCLEOTIDE SEQUENCE [LARGE SCALE GENOMIC DNA]</scope>
    <source>
        <strain evidence="10">CGMCC 1.12237</strain>
    </source>
</reference>
<keyword evidence="5 8" id="KW-0812">Transmembrane</keyword>
<evidence type="ECO:0000256" key="5">
    <source>
        <dbReference type="ARBA" id="ARBA00022692"/>
    </source>
</evidence>
<feature type="transmembrane region" description="Helical" evidence="8">
    <location>
        <begin position="271"/>
        <end position="290"/>
    </location>
</feature>
<dbReference type="PANTHER" id="PTHR34975">
    <property type="entry name" value="SPORE GERMINATION PROTEIN A2"/>
    <property type="match status" value="1"/>
</dbReference>
<dbReference type="InterPro" id="IPR004761">
    <property type="entry name" value="Spore_GerAB"/>
</dbReference>
<evidence type="ECO:0000256" key="2">
    <source>
        <dbReference type="ARBA" id="ARBA00007998"/>
    </source>
</evidence>
<keyword evidence="4" id="KW-0309">Germination</keyword>
<keyword evidence="6 8" id="KW-1133">Transmembrane helix</keyword>
<dbReference type="RefSeq" id="WP_382353851.1">
    <property type="nucleotide sequence ID" value="NZ_JBHSMC010000021.1"/>
</dbReference>
<dbReference type="Proteomes" id="UP001596147">
    <property type="component" value="Unassembled WGS sequence"/>
</dbReference>
<feature type="transmembrane region" description="Helical" evidence="8">
    <location>
        <begin position="111"/>
        <end position="131"/>
    </location>
</feature>
<dbReference type="PANTHER" id="PTHR34975:SF2">
    <property type="entry name" value="SPORE GERMINATION PROTEIN A2"/>
    <property type="match status" value="1"/>
</dbReference>
<name>A0ABW0LNV6_9BACI</name>
<evidence type="ECO:0000313" key="10">
    <source>
        <dbReference type="Proteomes" id="UP001596147"/>
    </source>
</evidence>
<protein>
    <submittedName>
        <fullName evidence="9">GerAB/ArcD/ProY family transporter</fullName>
    </submittedName>
</protein>